<protein>
    <submittedName>
        <fullName evidence="1">Uncharacterized protein</fullName>
    </submittedName>
</protein>
<dbReference type="GO" id="GO:0009187">
    <property type="term" value="P:cyclic nucleotide metabolic process"/>
    <property type="evidence" value="ECO:0007669"/>
    <property type="project" value="TreeGrafter"/>
</dbReference>
<proteinExistence type="predicted"/>
<dbReference type="Pfam" id="PF07823">
    <property type="entry name" value="CPDase"/>
    <property type="match status" value="1"/>
</dbReference>
<evidence type="ECO:0000313" key="1">
    <source>
        <dbReference type="EMBL" id="KAJ1647675.1"/>
    </source>
</evidence>
<dbReference type="PANTHER" id="PTHR28141">
    <property type="entry name" value="2',3'-CYCLIC-NUCLEOTIDE 3'-PHOSPHODIESTERASE"/>
    <property type="match status" value="1"/>
</dbReference>
<evidence type="ECO:0000313" key="2">
    <source>
        <dbReference type="Proteomes" id="UP001145021"/>
    </source>
</evidence>
<name>A0A9W7XQV4_9FUNG</name>
<dbReference type="InterPro" id="IPR009097">
    <property type="entry name" value="Cyclic_Pdiesterase"/>
</dbReference>
<dbReference type="EMBL" id="JANBOH010000023">
    <property type="protein sequence ID" value="KAJ1647675.1"/>
    <property type="molecule type" value="Genomic_DNA"/>
</dbReference>
<dbReference type="SUPFAM" id="SSF55144">
    <property type="entry name" value="LigT-like"/>
    <property type="match status" value="1"/>
</dbReference>
<dbReference type="Gene3D" id="3.90.1140.10">
    <property type="entry name" value="Cyclic phosphodiesterase"/>
    <property type="match status" value="1"/>
</dbReference>
<dbReference type="InterPro" id="IPR012386">
    <property type="entry name" value="Cyclic-nucl_3Pdiesterase"/>
</dbReference>
<dbReference type="Proteomes" id="UP001145021">
    <property type="component" value="Unassembled WGS sequence"/>
</dbReference>
<comment type="caution">
    <text evidence="1">The sequence shown here is derived from an EMBL/GenBank/DDBJ whole genome shotgun (WGS) entry which is preliminary data.</text>
</comment>
<dbReference type="AlphaFoldDB" id="A0A9W7XQV4"/>
<accession>A0A9W7XQV4</accession>
<keyword evidence="2" id="KW-1185">Reference proteome</keyword>
<sequence>MSLKKYSLWLCPTTGSEPHHRLNSAISQFSSILGSPRFAPHLTLHSPVYAESGVDVLEQVRDYVEQLGQKLGDNVRANGIPIGIRDVTTGAHFYQCVLLHAPFSDILLKANAIAREKWNTAKDPKPFYPHVSLIYGDFDQDKKEKLAKQIRDSLPANIREDLSFTAKQVRVVSTAGPFEEWRDIGSVSIASGEITFIKHDH</sequence>
<dbReference type="PANTHER" id="PTHR28141:SF1">
    <property type="entry name" value="2',3'-CYCLIC-NUCLEOTIDE 3'-PHOSPHODIESTERASE"/>
    <property type="match status" value="1"/>
</dbReference>
<organism evidence="1 2">
    <name type="scientific">Coemansia asiatica</name>
    <dbReference type="NCBI Taxonomy" id="1052880"/>
    <lineage>
        <taxon>Eukaryota</taxon>
        <taxon>Fungi</taxon>
        <taxon>Fungi incertae sedis</taxon>
        <taxon>Zoopagomycota</taxon>
        <taxon>Kickxellomycotina</taxon>
        <taxon>Kickxellomycetes</taxon>
        <taxon>Kickxellales</taxon>
        <taxon>Kickxellaceae</taxon>
        <taxon>Coemansia</taxon>
    </lineage>
</organism>
<dbReference type="GO" id="GO:0004113">
    <property type="term" value="F:2',3'-cyclic-nucleotide 3'-phosphodiesterase activity"/>
    <property type="evidence" value="ECO:0007669"/>
    <property type="project" value="TreeGrafter"/>
</dbReference>
<gene>
    <name evidence="1" type="ORF">LPJ64_000980</name>
</gene>
<reference evidence="1" key="1">
    <citation type="submission" date="2022-07" db="EMBL/GenBank/DDBJ databases">
        <title>Phylogenomic reconstructions and comparative analyses of Kickxellomycotina fungi.</title>
        <authorList>
            <person name="Reynolds N.K."/>
            <person name="Stajich J.E."/>
            <person name="Barry K."/>
            <person name="Grigoriev I.V."/>
            <person name="Crous P."/>
            <person name="Smith M.E."/>
        </authorList>
    </citation>
    <scope>NUCLEOTIDE SEQUENCE</scope>
    <source>
        <strain evidence="1">NBRC 105413</strain>
    </source>
</reference>